<protein>
    <submittedName>
        <fullName evidence="1">Predicted protein</fullName>
    </submittedName>
</protein>
<reference evidence="2" key="1">
    <citation type="journal article" date="2011" name="Nat. Genet.">
        <title>The Arabidopsis lyrata genome sequence and the basis of rapid genome size change.</title>
        <authorList>
            <person name="Hu T.T."/>
            <person name="Pattyn P."/>
            <person name="Bakker E.G."/>
            <person name="Cao J."/>
            <person name="Cheng J.-F."/>
            <person name="Clark R.M."/>
            <person name="Fahlgren N."/>
            <person name="Fawcett J.A."/>
            <person name="Grimwood J."/>
            <person name="Gundlach H."/>
            <person name="Haberer G."/>
            <person name="Hollister J.D."/>
            <person name="Ossowski S."/>
            <person name="Ottilar R.P."/>
            <person name="Salamov A.A."/>
            <person name="Schneeberger K."/>
            <person name="Spannagl M."/>
            <person name="Wang X."/>
            <person name="Yang L."/>
            <person name="Nasrallah M.E."/>
            <person name="Bergelson J."/>
            <person name="Carrington J.C."/>
            <person name="Gaut B.S."/>
            <person name="Schmutz J."/>
            <person name="Mayer K.F.X."/>
            <person name="Van de Peer Y."/>
            <person name="Grigoriev I.V."/>
            <person name="Nordborg M."/>
            <person name="Weigel D."/>
            <person name="Guo Y.-L."/>
        </authorList>
    </citation>
    <scope>NUCLEOTIDE SEQUENCE [LARGE SCALE GENOMIC DNA]</scope>
    <source>
        <strain evidence="2">cv. MN47</strain>
    </source>
</reference>
<proteinExistence type="predicted"/>
<dbReference type="Gramene" id="scaffold_700330.1">
    <property type="protein sequence ID" value="scaffold_700330.1"/>
    <property type="gene ID" value="scaffold_700330.1"/>
</dbReference>
<dbReference type="AlphaFoldDB" id="D7MAL6"/>
<name>D7MAL6_ARALL</name>
<dbReference type="Proteomes" id="UP000008694">
    <property type="component" value="Unassembled WGS sequence"/>
</dbReference>
<evidence type="ECO:0000313" key="2">
    <source>
        <dbReference type="Proteomes" id="UP000008694"/>
    </source>
</evidence>
<gene>
    <name evidence="1" type="ORF">ARALYDRAFT_912588</name>
</gene>
<dbReference type="EMBL" id="GL348719">
    <property type="protein sequence ID" value="EFH43202.1"/>
    <property type="molecule type" value="Genomic_DNA"/>
</dbReference>
<dbReference type="HOGENOM" id="CLU_2136919_0_0_1"/>
<accession>D7MAL6</accession>
<keyword evidence="2" id="KW-1185">Reference proteome</keyword>
<sequence>MAITSYHHAHISVQYHHAHISVQYEFIAAAASVNNEFIDMINPREYKKTHIGNHEMMTKTPERINIITVTKNLQNLKEVNLTQLPQWILHASLPSWRNDDGAFMPDVATILTS</sequence>
<evidence type="ECO:0000313" key="1">
    <source>
        <dbReference type="EMBL" id="EFH43202.1"/>
    </source>
</evidence>
<organism evidence="2">
    <name type="scientific">Arabidopsis lyrata subsp. lyrata</name>
    <name type="common">Lyre-leaved rock-cress</name>
    <dbReference type="NCBI Taxonomy" id="81972"/>
    <lineage>
        <taxon>Eukaryota</taxon>
        <taxon>Viridiplantae</taxon>
        <taxon>Streptophyta</taxon>
        <taxon>Embryophyta</taxon>
        <taxon>Tracheophyta</taxon>
        <taxon>Spermatophyta</taxon>
        <taxon>Magnoliopsida</taxon>
        <taxon>eudicotyledons</taxon>
        <taxon>Gunneridae</taxon>
        <taxon>Pentapetalae</taxon>
        <taxon>rosids</taxon>
        <taxon>malvids</taxon>
        <taxon>Brassicales</taxon>
        <taxon>Brassicaceae</taxon>
        <taxon>Camelineae</taxon>
        <taxon>Arabidopsis</taxon>
    </lineage>
</organism>